<feature type="domain" description="Acetyl xylan esterase" evidence="3">
    <location>
        <begin position="1"/>
        <end position="329"/>
    </location>
</feature>
<feature type="binding site" evidence="2">
    <location>
        <position position="96"/>
    </location>
    <ligand>
        <name>substrate</name>
    </ligand>
</feature>
<evidence type="ECO:0000313" key="4">
    <source>
        <dbReference type="EMBL" id="RZS61880.1"/>
    </source>
</evidence>
<dbReference type="PANTHER" id="PTHR40111:SF1">
    <property type="entry name" value="CEPHALOSPORIN-C DEACETYLASE"/>
    <property type="match status" value="1"/>
</dbReference>
<dbReference type="Gene3D" id="3.40.50.1820">
    <property type="entry name" value="alpha/beta hydrolase"/>
    <property type="match status" value="1"/>
</dbReference>
<evidence type="ECO:0000313" key="5">
    <source>
        <dbReference type="Proteomes" id="UP000293852"/>
    </source>
</evidence>
<name>A0A4V2EY62_9MICO</name>
<dbReference type="GO" id="GO:0052689">
    <property type="term" value="F:carboxylic ester hydrolase activity"/>
    <property type="evidence" value="ECO:0007669"/>
    <property type="project" value="TreeGrafter"/>
</dbReference>
<dbReference type="AlphaFoldDB" id="A0A4V2EY62"/>
<dbReference type="EMBL" id="SGWX01000001">
    <property type="protein sequence ID" value="RZS61880.1"/>
    <property type="molecule type" value="Genomic_DNA"/>
</dbReference>
<evidence type="ECO:0000256" key="2">
    <source>
        <dbReference type="PIRSR" id="PIRSR639069-2"/>
    </source>
</evidence>
<dbReference type="RefSeq" id="WP_130414916.1">
    <property type="nucleotide sequence ID" value="NZ_SGWX01000001.1"/>
</dbReference>
<sequence length="335" mass="35581">MAQFDLPLDELEQYSPEIACPDGLVEFWTTTVTQARAQGGAPVVQRVDTGLAAVVVDDVTFPGFGGHPIKAWLVRPAHHDADAHGPLPAVVELLGYGGGRGLPHEHLRWAAAGVAHLVMDTRGQGAHWGSGGQTPDPVGRGAGVAGFLTSGIEDPHDHYYRRFYTDGVRAVDAVRQVPGIDPARVAVTGVSQGGGGTIAVAALLSLVGDAVAAAMPDVPFLSHFRRAVRLVDSRPYGEITQYLSVRRDPAIEAAVWRTLSYLDVAGLARHATSPALFSVGLMDVTCPPSTVFAAYHAWAGDKRIDVYPYNDHEGGQAYRFAPQLAWLHEHAPAGG</sequence>
<dbReference type="PANTHER" id="PTHR40111">
    <property type="entry name" value="CEPHALOSPORIN-C DEACETYLASE"/>
    <property type="match status" value="1"/>
</dbReference>
<evidence type="ECO:0000259" key="3">
    <source>
        <dbReference type="Pfam" id="PF05448"/>
    </source>
</evidence>
<dbReference type="Pfam" id="PF05448">
    <property type="entry name" value="AXE1"/>
    <property type="match status" value="1"/>
</dbReference>
<dbReference type="OrthoDB" id="9770528at2"/>
<organism evidence="4 5">
    <name type="scientific">Xylanimonas ulmi</name>
    <dbReference type="NCBI Taxonomy" id="228973"/>
    <lineage>
        <taxon>Bacteria</taxon>
        <taxon>Bacillati</taxon>
        <taxon>Actinomycetota</taxon>
        <taxon>Actinomycetes</taxon>
        <taxon>Micrococcales</taxon>
        <taxon>Promicromonosporaceae</taxon>
        <taxon>Xylanimonas</taxon>
    </lineage>
</organism>
<feature type="active site" description="Charge relay system" evidence="1">
    <location>
        <position position="312"/>
    </location>
</feature>
<feature type="active site" description="Charge relay system" evidence="1">
    <location>
        <position position="283"/>
    </location>
</feature>
<dbReference type="InterPro" id="IPR039069">
    <property type="entry name" value="CE7"/>
</dbReference>
<dbReference type="GO" id="GO:0005976">
    <property type="term" value="P:polysaccharide metabolic process"/>
    <property type="evidence" value="ECO:0007669"/>
    <property type="project" value="TreeGrafter"/>
</dbReference>
<gene>
    <name evidence="4" type="ORF">EV386_2193</name>
</gene>
<accession>A0A4V2EY62</accession>
<keyword evidence="5" id="KW-1185">Reference proteome</keyword>
<evidence type="ECO:0000256" key="1">
    <source>
        <dbReference type="PIRSR" id="PIRSR639069-1"/>
    </source>
</evidence>
<comment type="caution">
    <text evidence="4">The sequence shown here is derived from an EMBL/GenBank/DDBJ whole genome shotgun (WGS) entry which is preliminary data.</text>
</comment>
<dbReference type="Proteomes" id="UP000293852">
    <property type="component" value="Unassembled WGS sequence"/>
</dbReference>
<protein>
    <submittedName>
        <fullName evidence="4">Cephalosporin-C deacetylase</fullName>
    </submittedName>
</protein>
<feature type="active site" description="Nucleophile" evidence="1">
    <location>
        <position position="191"/>
    </location>
</feature>
<reference evidence="4 5" key="1">
    <citation type="submission" date="2019-02" db="EMBL/GenBank/DDBJ databases">
        <title>Sequencing the genomes of 1000 actinobacteria strains.</title>
        <authorList>
            <person name="Klenk H.-P."/>
        </authorList>
    </citation>
    <scope>NUCLEOTIDE SEQUENCE [LARGE SCALE GENOMIC DNA]</scope>
    <source>
        <strain evidence="4 5">DSM 16932</strain>
    </source>
</reference>
<dbReference type="SUPFAM" id="SSF53474">
    <property type="entry name" value="alpha/beta-Hydrolases"/>
    <property type="match status" value="1"/>
</dbReference>
<dbReference type="InterPro" id="IPR029058">
    <property type="entry name" value="AB_hydrolase_fold"/>
</dbReference>
<proteinExistence type="predicted"/>
<dbReference type="InterPro" id="IPR008391">
    <property type="entry name" value="AXE1_dom"/>
</dbReference>